<keyword evidence="3" id="KW-1185">Reference proteome</keyword>
<evidence type="ECO:0000313" key="2">
    <source>
        <dbReference type="EMBL" id="KAE9403204.1"/>
    </source>
</evidence>
<name>A0A6A4I2V0_9AGAR</name>
<evidence type="ECO:0000313" key="3">
    <source>
        <dbReference type="Proteomes" id="UP000799118"/>
    </source>
</evidence>
<reference evidence="2" key="1">
    <citation type="journal article" date="2019" name="Environ. Microbiol.">
        <title>Fungal ecological strategies reflected in gene transcription - a case study of two litter decomposers.</title>
        <authorList>
            <person name="Barbi F."/>
            <person name="Kohler A."/>
            <person name="Barry K."/>
            <person name="Baskaran P."/>
            <person name="Daum C."/>
            <person name="Fauchery L."/>
            <person name="Ihrmark K."/>
            <person name="Kuo A."/>
            <person name="LaButti K."/>
            <person name="Lipzen A."/>
            <person name="Morin E."/>
            <person name="Grigoriev I.V."/>
            <person name="Henrissat B."/>
            <person name="Lindahl B."/>
            <person name="Martin F."/>
        </authorList>
    </citation>
    <scope>NUCLEOTIDE SEQUENCE</scope>
    <source>
        <strain evidence="2">JB14</strain>
    </source>
</reference>
<organism evidence="2 3">
    <name type="scientific">Gymnopus androsaceus JB14</name>
    <dbReference type="NCBI Taxonomy" id="1447944"/>
    <lineage>
        <taxon>Eukaryota</taxon>
        <taxon>Fungi</taxon>
        <taxon>Dikarya</taxon>
        <taxon>Basidiomycota</taxon>
        <taxon>Agaricomycotina</taxon>
        <taxon>Agaricomycetes</taxon>
        <taxon>Agaricomycetidae</taxon>
        <taxon>Agaricales</taxon>
        <taxon>Marasmiineae</taxon>
        <taxon>Omphalotaceae</taxon>
        <taxon>Gymnopus</taxon>
    </lineage>
</organism>
<dbReference type="EMBL" id="ML769427">
    <property type="protein sequence ID" value="KAE9403204.1"/>
    <property type="molecule type" value="Genomic_DNA"/>
</dbReference>
<proteinExistence type="predicted"/>
<dbReference type="AlphaFoldDB" id="A0A6A4I2V0"/>
<feature type="compositionally biased region" description="Basic and acidic residues" evidence="1">
    <location>
        <begin position="127"/>
        <end position="140"/>
    </location>
</feature>
<feature type="compositionally biased region" description="Basic residues" evidence="1">
    <location>
        <begin position="23"/>
        <end position="32"/>
    </location>
</feature>
<evidence type="ECO:0000256" key="1">
    <source>
        <dbReference type="SAM" id="MobiDB-lite"/>
    </source>
</evidence>
<feature type="compositionally biased region" description="Basic residues" evidence="1">
    <location>
        <begin position="109"/>
        <end position="119"/>
    </location>
</feature>
<sequence length="265" mass="30077">MPPPPRKRRHSDADYKPSGSIRKSLKKLRKKPLSPLPQIPCKTAIEGFEADSELDDDFSSTRQRPSPAPLDLEPPPEIIPTTPQRNQDAASRPESLMSVLQDSPAQLRGRPRVRRRRRNPPGSTETLVRKDKQDEEKMQRDLATSSAAFDAKMQTRLDQQEVARDKADKAQNLLCRITMSEDEGGLGFKSKKEFIELLFSTGYNPEIEASITRWCKEDGAYLASCIFERAPEAFGEFLSKSMFLEKRRNDLLSSLHSTPLSHERN</sequence>
<protein>
    <submittedName>
        <fullName evidence="2">Uncharacterized protein</fullName>
    </submittedName>
</protein>
<accession>A0A6A4I2V0</accession>
<feature type="compositionally biased region" description="Acidic residues" evidence="1">
    <location>
        <begin position="48"/>
        <end position="58"/>
    </location>
</feature>
<dbReference type="OrthoDB" id="3055752at2759"/>
<feature type="compositionally biased region" description="Pro residues" evidence="1">
    <location>
        <begin position="66"/>
        <end position="78"/>
    </location>
</feature>
<feature type="compositionally biased region" description="Basic residues" evidence="1">
    <location>
        <begin position="1"/>
        <end position="10"/>
    </location>
</feature>
<gene>
    <name evidence="2" type="ORF">BT96DRAFT_973819</name>
</gene>
<feature type="region of interest" description="Disordered" evidence="1">
    <location>
        <begin position="1"/>
        <end position="147"/>
    </location>
</feature>
<dbReference type="Proteomes" id="UP000799118">
    <property type="component" value="Unassembled WGS sequence"/>
</dbReference>